<keyword evidence="6" id="KW-0143">Chaperone</keyword>
<dbReference type="InterPro" id="IPR055285">
    <property type="entry name" value="ANKRD13_C"/>
</dbReference>
<evidence type="ECO:0000256" key="8">
    <source>
        <dbReference type="PROSITE-ProRule" id="PRU00023"/>
    </source>
</evidence>
<dbReference type="GO" id="GO:0005789">
    <property type="term" value="C:endoplasmic reticulum membrane"/>
    <property type="evidence" value="ECO:0007669"/>
    <property type="project" value="UniProtKB-SubCell"/>
</dbReference>
<feature type="region of interest" description="Disordered" evidence="9">
    <location>
        <begin position="520"/>
        <end position="553"/>
    </location>
</feature>
<dbReference type="PROSITE" id="PS50297">
    <property type="entry name" value="ANK_REP_REGION"/>
    <property type="match status" value="1"/>
</dbReference>
<gene>
    <name evidence="11" type="primary">ANKRD13C</name>
    <name evidence="11" type="ORF">BGZ95_000282</name>
</gene>
<proteinExistence type="predicted"/>
<keyword evidence="4 8" id="KW-0040">ANK repeat</keyword>
<dbReference type="SMART" id="SM00248">
    <property type="entry name" value="ANK"/>
    <property type="match status" value="2"/>
</dbReference>
<evidence type="ECO:0000256" key="1">
    <source>
        <dbReference type="ARBA" id="ARBA00004586"/>
    </source>
</evidence>
<dbReference type="PANTHER" id="PTHR12447:SF25">
    <property type="entry name" value="ANKYRIN REPEAT DOMAIN-CONTAINING PROTEIN 13C"/>
    <property type="match status" value="1"/>
</dbReference>
<dbReference type="InterPro" id="IPR002110">
    <property type="entry name" value="Ankyrin_rpt"/>
</dbReference>
<evidence type="ECO:0000313" key="11">
    <source>
        <dbReference type="EMBL" id="KAG0271844.1"/>
    </source>
</evidence>
<dbReference type="PROSITE" id="PS50088">
    <property type="entry name" value="ANK_REPEAT"/>
    <property type="match status" value="1"/>
</dbReference>
<keyword evidence="2" id="KW-0677">Repeat</keyword>
<evidence type="ECO:0000256" key="3">
    <source>
        <dbReference type="ARBA" id="ARBA00022824"/>
    </source>
</evidence>
<feature type="domain" description="Ankyrin repeat" evidence="10">
    <location>
        <begin position="554"/>
        <end position="619"/>
    </location>
</feature>
<dbReference type="AlphaFoldDB" id="A0AAD4H3J7"/>
<name>A0AAD4H3J7_9FUNG</name>
<comment type="caution">
    <text evidence="11">The sequence shown here is derived from an EMBL/GenBank/DDBJ whole genome shotgun (WGS) entry which is preliminary data.</text>
</comment>
<dbReference type="Gene3D" id="1.25.40.20">
    <property type="entry name" value="Ankyrin repeat-containing domain"/>
    <property type="match status" value="1"/>
</dbReference>
<feature type="compositionally biased region" description="Low complexity" evidence="9">
    <location>
        <begin position="537"/>
        <end position="553"/>
    </location>
</feature>
<dbReference type="Proteomes" id="UP001194580">
    <property type="component" value="Unassembled WGS sequence"/>
</dbReference>
<feature type="compositionally biased region" description="Basic residues" evidence="9">
    <location>
        <begin position="301"/>
        <end position="320"/>
    </location>
</feature>
<reference evidence="11" key="1">
    <citation type="journal article" date="2020" name="Fungal Divers.">
        <title>Resolving the Mortierellaceae phylogeny through synthesis of multi-gene phylogenetics and phylogenomics.</title>
        <authorList>
            <person name="Vandepol N."/>
            <person name="Liber J."/>
            <person name="Desiro A."/>
            <person name="Na H."/>
            <person name="Kennedy M."/>
            <person name="Barry K."/>
            <person name="Grigoriev I.V."/>
            <person name="Miller A.N."/>
            <person name="O'Donnell K."/>
            <person name="Stajich J.E."/>
            <person name="Bonito G."/>
        </authorList>
    </citation>
    <scope>NUCLEOTIDE SEQUENCE</scope>
    <source>
        <strain evidence="11">NRRL 28262</strain>
    </source>
</reference>
<sequence length="649" mass="70979">MAAIAVDPADPMALHKLVFLNKTHTLKMFLAPYKSITPQNHHQHKGNGRPVESQPEQTEIAATYHPHINSLDLHLHAPLHLAVMLNRKDIVQILLKAGANPLVRSGSGWTPRQEATSLGDRAMIELITRYQRKEFSGSFKTKAMNLVKQLSAVLPFVSGLCPKDTYHIWKKGNAVRMDTSLGPELVIIDRVKKITQVLARSSDDDEEEDHEPTDEEIQDEVSICFNSHITSTNVPTSAIKFQRAKAGMWGYRSNKVEKVGEFECAVWKMDGVEFRTRVRTEHLKDEHGKPIVFAKAGRGGRGGHHHHHHHGLGRGGHRGGHAITAGHAAALEEKDDKAAAAGRDGKRHGRGMQPRRPIHQPLFAPFSDPDSELSSSPQQDSHMEKLENGVGALMVDSDGHASSRSVTPNGDEKSAESAAPTAGPLKKHVRSTGTISDDAFFETALEEAEAEMAEHLDERLAFRPSLPPPAPTTVTFEQYFDATVTTVGDMHLGRPLEQKESRRTFGATLWMYENQHPAGGSTLSLSSSTDATCHENGSVTSVASSGSGTGASASPSFPLTIEKILPLLEVIGMDNNRLVGKLKEFLEYKLPPGFPIRANIPVYPSLSADVTFVNYDAHKVIEDEMFEVPGEGQGYSEGFVIRPGGEDDS</sequence>
<feature type="repeat" description="ANK" evidence="8">
    <location>
        <begin position="74"/>
        <end position="106"/>
    </location>
</feature>
<evidence type="ECO:0000256" key="7">
    <source>
        <dbReference type="ARBA" id="ARBA00037107"/>
    </source>
</evidence>
<dbReference type="EMBL" id="JAAAIL010001047">
    <property type="protein sequence ID" value="KAG0271844.1"/>
    <property type="molecule type" value="Genomic_DNA"/>
</dbReference>
<dbReference type="SUPFAM" id="SSF48403">
    <property type="entry name" value="Ankyrin repeat"/>
    <property type="match status" value="1"/>
</dbReference>
<keyword evidence="5" id="KW-0472">Membrane</keyword>
<comment type="subcellular location">
    <subcellularLocation>
        <location evidence="1">Endoplasmic reticulum membrane</location>
    </subcellularLocation>
</comment>
<comment type="function">
    <text evidence="7">Acts as a molecular chaperone for G protein-coupled receptors, regulating their biogenesis and exit from the ER.</text>
</comment>
<dbReference type="Pfam" id="PF11904">
    <property type="entry name" value="ANKRD13_C"/>
    <property type="match status" value="2"/>
</dbReference>
<dbReference type="InterPro" id="IPR021832">
    <property type="entry name" value="ANKRD13"/>
</dbReference>
<evidence type="ECO:0000256" key="9">
    <source>
        <dbReference type="SAM" id="MobiDB-lite"/>
    </source>
</evidence>
<keyword evidence="12" id="KW-1185">Reference proteome</keyword>
<protein>
    <submittedName>
        <fullName evidence="11">Ankyrin repeat domain-containing protein 13C</fullName>
    </submittedName>
</protein>
<dbReference type="PANTHER" id="PTHR12447">
    <property type="entry name" value="ANKYRIN REPEAT DOMAIN-CONTAINING PROTEIN 13"/>
    <property type="match status" value="1"/>
</dbReference>
<evidence type="ECO:0000256" key="2">
    <source>
        <dbReference type="ARBA" id="ARBA00022737"/>
    </source>
</evidence>
<organism evidence="11 12">
    <name type="scientific">Linnemannia exigua</name>
    <dbReference type="NCBI Taxonomy" id="604196"/>
    <lineage>
        <taxon>Eukaryota</taxon>
        <taxon>Fungi</taxon>
        <taxon>Fungi incertae sedis</taxon>
        <taxon>Mucoromycota</taxon>
        <taxon>Mortierellomycotina</taxon>
        <taxon>Mortierellomycetes</taxon>
        <taxon>Mortierellales</taxon>
        <taxon>Mortierellaceae</taxon>
        <taxon>Linnemannia</taxon>
    </lineage>
</organism>
<evidence type="ECO:0000259" key="10">
    <source>
        <dbReference type="Pfam" id="PF11904"/>
    </source>
</evidence>
<dbReference type="Pfam" id="PF00023">
    <property type="entry name" value="Ank"/>
    <property type="match status" value="1"/>
</dbReference>
<feature type="compositionally biased region" description="Low complexity" evidence="9">
    <location>
        <begin position="520"/>
        <end position="529"/>
    </location>
</feature>
<keyword evidence="3" id="KW-0256">Endoplasmic reticulum</keyword>
<evidence type="ECO:0000256" key="6">
    <source>
        <dbReference type="ARBA" id="ARBA00023186"/>
    </source>
</evidence>
<feature type="region of interest" description="Disordered" evidence="9">
    <location>
        <begin position="298"/>
        <end position="383"/>
    </location>
</feature>
<accession>A0AAD4H3J7</accession>
<evidence type="ECO:0000256" key="5">
    <source>
        <dbReference type="ARBA" id="ARBA00023136"/>
    </source>
</evidence>
<dbReference type="InterPro" id="IPR036770">
    <property type="entry name" value="Ankyrin_rpt-contain_sf"/>
</dbReference>
<feature type="region of interest" description="Disordered" evidence="9">
    <location>
        <begin position="395"/>
        <end position="430"/>
    </location>
</feature>
<evidence type="ECO:0000256" key="4">
    <source>
        <dbReference type="ARBA" id="ARBA00023043"/>
    </source>
</evidence>
<feature type="domain" description="Ankyrin repeat" evidence="10">
    <location>
        <begin position="205"/>
        <end position="514"/>
    </location>
</feature>
<evidence type="ECO:0000313" key="12">
    <source>
        <dbReference type="Proteomes" id="UP001194580"/>
    </source>
</evidence>